<dbReference type="Proteomes" id="UP000292957">
    <property type="component" value="Unassembled WGS sequence"/>
</dbReference>
<accession>A0A4Q9MJL1</accession>
<name>A0A4Q9MJL1_9APHY</name>
<organism evidence="2">
    <name type="scientific">Dichomitus squalens</name>
    <dbReference type="NCBI Taxonomy" id="114155"/>
    <lineage>
        <taxon>Eukaryota</taxon>
        <taxon>Fungi</taxon>
        <taxon>Dikarya</taxon>
        <taxon>Basidiomycota</taxon>
        <taxon>Agaricomycotina</taxon>
        <taxon>Agaricomycetes</taxon>
        <taxon>Polyporales</taxon>
        <taxon>Polyporaceae</taxon>
        <taxon>Dichomitus</taxon>
    </lineage>
</organism>
<dbReference type="EMBL" id="ML143430">
    <property type="protein sequence ID" value="TBU27595.1"/>
    <property type="molecule type" value="Genomic_DNA"/>
</dbReference>
<keyword evidence="1" id="KW-1133">Transmembrane helix</keyword>
<reference evidence="2" key="1">
    <citation type="submission" date="2019-01" db="EMBL/GenBank/DDBJ databases">
        <title>Draft genome sequences of three monokaryotic isolates of the white-rot basidiomycete fungus Dichomitus squalens.</title>
        <authorList>
            <consortium name="DOE Joint Genome Institute"/>
            <person name="Lopez S.C."/>
            <person name="Andreopoulos B."/>
            <person name="Pangilinan J."/>
            <person name="Lipzen A."/>
            <person name="Riley R."/>
            <person name="Ahrendt S."/>
            <person name="Ng V."/>
            <person name="Barry K."/>
            <person name="Daum C."/>
            <person name="Grigoriev I.V."/>
            <person name="Hilden K.S."/>
            <person name="Makela M.R."/>
            <person name="de Vries R.P."/>
        </authorList>
    </citation>
    <scope>NUCLEOTIDE SEQUENCE [LARGE SCALE GENOMIC DNA]</scope>
    <source>
        <strain evidence="2">OM18370.1</strain>
    </source>
</reference>
<evidence type="ECO:0000313" key="2">
    <source>
        <dbReference type="EMBL" id="TBU27595.1"/>
    </source>
</evidence>
<dbReference type="AlphaFoldDB" id="A0A4Q9MJL1"/>
<evidence type="ECO:0000256" key="1">
    <source>
        <dbReference type="SAM" id="Phobius"/>
    </source>
</evidence>
<protein>
    <submittedName>
        <fullName evidence="2">Uncharacterized protein</fullName>
    </submittedName>
</protein>
<keyword evidence="1" id="KW-0812">Transmembrane</keyword>
<gene>
    <name evidence="2" type="ORF">BD311DRAFT_843153</name>
</gene>
<keyword evidence="1" id="KW-0472">Membrane</keyword>
<feature type="transmembrane region" description="Helical" evidence="1">
    <location>
        <begin position="13"/>
        <end position="32"/>
    </location>
</feature>
<sequence>MALGGAQNIGVTLTFYLCFHSLSLACLGRVTIVHLSSRRIFTGLLAEHMLRVSSARGITSSLSPPHQQNVMVLNVVLGYLAKYSKTTKYSKYIKTNGLGQDHWSWPSRVGGLGQDHWS</sequence>
<proteinExistence type="predicted"/>